<evidence type="ECO:0000256" key="1">
    <source>
        <dbReference type="ARBA" id="ARBA00005091"/>
    </source>
</evidence>
<dbReference type="SUPFAM" id="SSF51366">
    <property type="entry name" value="Ribulose-phoshate binding barrel"/>
    <property type="match status" value="1"/>
</dbReference>
<dbReference type="InterPro" id="IPR011060">
    <property type="entry name" value="RibuloseP-bd_barrel"/>
</dbReference>
<protein>
    <recommendedName>
        <fullName evidence="4">imidazole glycerol-phosphate synthase</fullName>
        <ecNumber evidence="4">4.3.2.10</ecNumber>
    </recommendedName>
    <alternativeName>
        <fullName evidence="9">IGP synthase cyclase subunit</fullName>
    </alternativeName>
</protein>
<dbReference type="Gene3D" id="3.20.20.70">
    <property type="entry name" value="Aldolase class I"/>
    <property type="match status" value="1"/>
</dbReference>
<gene>
    <name evidence="12" type="primary">hisF</name>
    <name evidence="12" type="ORF">IC610_07745</name>
</gene>
<dbReference type="RefSeq" id="WP_191736052.1">
    <property type="nucleotide sequence ID" value="NZ_JACYFS010000001.1"/>
</dbReference>
<reference evidence="12 13" key="1">
    <citation type="submission" date="2020-09" db="EMBL/GenBank/DDBJ databases">
        <title>Genome seq and assembly of Chryseobacterium sp.</title>
        <authorList>
            <person name="Chhetri G."/>
        </authorList>
    </citation>
    <scope>NUCLEOTIDE SEQUENCE [LARGE SCALE GENOMIC DNA]</scope>
    <source>
        <strain evidence="12 13">GCR10</strain>
    </source>
</reference>
<evidence type="ECO:0000256" key="7">
    <source>
        <dbReference type="ARBA" id="ARBA00023239"/>
    </source>
</evidence>
<dbReference type="InterPro" id="IPR050064">
    <property type="entry name" value="IGPS_HisA/HisF"/>
</dbReference>
<comment type="catalytic activity">
    <reaction evidence="10">
        <text>5-[(5-phospho-1-deoxy-D-ribulos-1-ylimino)methylamino]-1-(5-phospho-beta-D-ribosyl)imidazole-4-carboxamide + L-glutamine = D-erythro-1-(imidazol-4-yl)glycerol 3-phosphate + 5-amino-1-(5-phospho-beta-D-ribosyl)imidazole-4-carboxamide + L-glutamate + H(+)</text>
        <dbReference type="Rhea" id="RHEA:24793"/>
        <dbReference type="ChEBI" id="CHEBI:15378"/>
        <dbReference type="ChEBI" id="CHEBI:29985"/>
        <dbReference type="ChEBI" id="CHEBI:58278"/>
        <dbReference type="ChEBI" id="CHEBI:58359"/>
        <dbReference type="ChEBI" id="CHEBI:58475"/>
        <dbReference type="ChEBI" id="CHEBI:58525"/>
        <dbReference type="EC" id="4.3.2.10"/>
    </reaction>
</comment>
<evidence type="ECO:0000313" key="12">
    <source>
        <dbReference type="EMBL" id="MBD8082315.1"/>
    </source>
</evidence>
<comment type="subunit">
    <text evidence="3">Heterodimer of HisH and HisF.</text>
</comment>
<evidence type="ECO:0000256" key="6">
    <source>
        <dbReference type="ARBA" id="ARBA00023102"/>
    </source>
</evidence>
<comment type="similarity">
    <text evidence="2 11">Belongs to the HisA/HisF family.</text>
</comment>
<comment type="caution">
    <text evidence="12">The sequence shown here is derived from an EMBL/GenBank/DDBJ whole genome shotgun (WGS) entry which is preliminary data.</text>
</comment>
<dbReference type="InterPro" id="IPR006062">
    <property type="entry name" value="His_biosynth"/>
</dbReference>
<evidence type="ECO:0000256" key="5">
    <source>
        <dbReference type="ARBA" id="ARBA00022605"/>
    </source>
</evidence>
<comment type="function">
    <text evidence="8">IGPS catalyzes the conversion of PRFAR and glutamine to IGP, AICAR and glutamate. The HisF subunit catalyzes the cyclization activity that produces IGP and AICAR from PRFAR using the ammonia provided by the HisH subunit.</text>
</comment>
<dbReference type="EC" id="4.3.2.10" evidence="4"/>
<dbReference type="Proteomes" id="UP000637299">
    <property type="component" value="Unassembled WGS sequence"/>
</dbReference>
<keyword evidence="6 11" id="KW-0368">Histidine biosynthesis</keyword>
<dbReference type="InterPro" id="IPR004651">
    <property type="entry name" value="HisF"/>
</dbReference>
<comment type="pathway">
    <text evidence="1">Amino-acid biosynthesis; L-histidine biosynthesis; L-histidine from 5-phospho-alpha-D-ribose 1-diphosphate: step 5/9.</text>
</comment>
<dbReference type="Pfam" id="PF00977">
    <property type="entry name" value="His_biosynth"/>
    <property type="match status" value="1"/>
</dbReference>
<dbReference type="InterPro" id="IPR013785">
    <property type="entry name" value="Aldolase_TIM"/>
</dbReference>
<evidence type="ECO:0000256" key="3">
    <source>
        <dbReference type="ARBA" id="ARBA00011152"/>
    </source>
</evidence>
<proteinExistence type="inferred from homology"/>
<evidence type="ECO:0000256" key="2">
    <source>
        <dbReference type="ARBA" id="ARBA00009667"/>
    </source>
</evidence>
<dbReference type="CDD" id="cd04731">
    <property type="entry name" value="HisF"/>
    <property type="match status" value="1"/>
</dbReference>
<evidence type="ECO:0000256" key="8">
    <source>
        <dbReference type="ARBA" id="ARBA00025475"/>
    </source>
</evidence>
<dbReference type="EMBL" id="JACYFS010000001">
    <property type="protein sequence ID" value="MBD8082315.1"/>
    <property type="molecule type" value="Genomic_DNA"/>
</dbReference>
<keyword evidence="5 11" id="KW-0028">Amino-acid biosynthesis</keyword>
<keyword evidence="13" id="KW-1185">Reference proteome</keyword>
<evidence type="ECO:0000256" key="11">
    <source>
        <dbReference type="RuleBase" id="RU003657"/>
    </source>
</evidence>
<sequence length="254" mass="28191">MIRPRIIPSLLIRDKGLVKTVNFKNEKYIGDPLNATRIFNDKEVDEIVIFDIDASVKNNEPDFNLIEKIARQSRMPLCYGGGVKSEAAAQKILELGVEKIALSSLFFENLKVVSGMVRKLGSQSVVLVLDVKKNNENQYTVYIHNGTVEIKENLFSIISKAEETGIGEIIINSIDRDGTMEGYDFALLEKVRNATSLPLSFLGGAGSLNDIKKVIKKHGNVGVAAGSLFVYCDSKKAVLITYPSKEEKNKLFKY</sequence>
<accession>A0ABR8ZBN3</accession>
<dbReference type="PANTHER" id="PTHR21235:SF2">
    <property type="entry name" value="IMIDAZOLE GLYCEROL PHOSPHATE SYNTHASE HISHF"/>
    <property type="match status" value="1"/>
</dbReference>
<evidence type="ECO:0000256" key="9">
    <source>
        <dbReference type="ARBA" id="ARBA00030264"/>
    </source>
</evidence>
<evidence type="ECO:0000313" key="13">
    <source>
        <dbReference type="Proteomes" id="UP000637299"/>
    </source>
</evidence>
<evidence type="ECO:0000256" key="10">
    <source>
        <dbReference type="ARBA" id="ARBA00047838"/>
    </source>
</evidence>
<name>A0ABR8ZBN3_9FLAO</name>
<dbReference type="PANTHER" id="PTHR21235">
    <property type="entry name" value="IMIDAZOLE GLYCEROL PHOSPHATE SYNTHASE SUBUNIT HISF/H IGP SYNTHASE SUBUNIT HISF/H"/>
    <property type="match status" value="1"/>
</dbReference>
<organism evidence="12 13">
    <name type="scientific">Chryseobacterium caseinilyticum</name>
    <dbReference type="NCBI Taxonomy" id="2771428"/>
    <lineage>
        <taxon>Bacteria</taxon>
        <taxon>Pseudomonadati</taxon>
        <taxon>Bacteroidota</taxon>
        <taxon>Flavobacteriia</taxon>
        <taxon>Flavobacteriales</taxon>
        <taxon>Weeksellaceae</taxon>
        <taxon>Chryseobacterium group</taxon>
        <taxon>Chryseobacterium</taxon>
    </lineage>
</organism>
<evidence type="ECO:0000256" key="4">
    <source>
        <dbReference type="ARBA" id="ARBA00012809"/>
    </source>
</evidence>
<dbReference type="NCBIfam" id="NF038364">
    <property type="entry name" value="AglZ_HisF2_fam"/>
    <property type="match status" value="1"/>
</dbReference>
<keyword evidence="7 12" id="KW-0456">Lyase</keyword>
<dbReference type="GO" id="GO:0016829">
    <property type="term" value="F:lyase activity"/>
    <property type="evidence" value="ECO:0007669"/>
    <property type="project" value="UniProtKB-KW"/>
</dbReference>